<evidence type="ECO:0000313" key="2">
    <source>
        <dbReference type="EMBL" id="CAG7613891.1"/>
    </source>
</evidence>
<name>A0ABM8V9P6_9BACL</name>
<evidence type="ECO:0000313" key="3">
    <source>
        <dbReference type="Proteomes" id="UP000730618"/>
    </source>
</evidence>
<accession>A0ABM8V9P6</accession>
<feature type="chain" id="PRO_5047242306" description="Extracellular solute-binding protein" evidence="1">
    <location>
        <begin position="24"/>
        <end position="494"/>
    </location>
</feature>
<dbReference type="InterPro" id="IPR050490">
    <property type="entry name" value="Bact_solute-bd_prot1"/>
</dbReference>
<keyword evidence="1" id="KW-0732">Signal</keyword>
<evidence type="ECO:0008006" key="4">
    <source>
        <dbReference type="Google" id="ProtNLM"/>
    </source>
</evidence>
<evidence type="ECO:0000256" key="1">
    <source>
        <dbReference type="SAM" id="SignalP"/>
    </source>
</evidence>
<dbReference type="InterPro" id="IPR006059">
    <property type="entry name" value="SBP"/>
</dbReference>
<dbReference type="RefSeq" id="WP_218096428.1">
    <property type="nucleotide sequence ID" value="NZ_CAJVCE010000001.1"/>
</dbReference>
<keyword evidence="3" id="KW-1185">Reference proteome</keyword>
<comment type="caution">
    <text evidence="2">The sequence shown here is derived from an EMBL/GenBank/DDBJ whole genome shotgun (WGS) entry which is preliminary data.</text>
</comment>
<dbReference type="Pfam" id="PF01547">
    <property type="entry name" value="SBP_bac_1"/>
    <property type="match status" value="1"/>
</dbReference>
<protein>
    <recommendedName>
        <fullName evidence="4">Extracellular solute-binding protein</fullName>
    </recommendedName>
</protein>
<organism evidence="2 3">
    <name type="scientific">Paenibacillus allorhizosphaerae</name>
    <dbReference type="NCBI Taxonomy" id="2849866"/>
    <lineage>
        <taxon>Bacteria</taxon>
        <taxon>Bacillati</taxon>
        <taxon>Bacillota</taxon>
        <taxon>Bacilli</taxon>
        <taxon>Bacillales</taxon>
        <taxon>Paenibacillaceae</taxon>
        <taxon>Paenibacillus</taxon>
    </lineage>
</organism>
<reference evidence="2 3" key="1">
    <citation type="submission" date="2021-06" db="EMBL/GenBank/DDBJ databases">
        <authorList>
            <person name="Criscuolo A."/>
        </authorList>
    </citation>
    <scope>NUCLEOTIDE SEQUENCE [LARGE SCALE GENOMIC DNA]</scope>
    <source>
        <strain evidence="3">CIP 111802</strain>
    </source>
</reference>
<sequence>MKKQMPVLFALLGVLLFFTAGCAKEDVASSQEILIQVWGSHDFWKGEQSPGQRTVQDFNKKYAGKIRVEARYMPGPEYNTAIQAAIASNELPDLFFNPGGTDIRTMVALGLARPLDEFVSDTWKQQFYPGSFSEGINVINGKTYSWPLAGPQLGSILYYNQDVLQKAGLDPNAPPKTWDALRQMAKAITDKGRGDVYGIVFGGAETGLSTFVQGFAATVSPQEATGFNFKTGKYAYDSKAILDSFQLLSQLKQDGTILPSSYTLKTVEAGVLFGQGKAGFLVDGRARMWITKRDVPEVKMGLAPVPSPTGSNKPTQYYIPAAASGYVISSKTKHAEEVGKFINEAFASAVFYEKYINSAVAVTPFPAINEKKSLYPYPEYETFVQLHRDLMRVRPDPAVRNPEAAKVIVELGTLEQTNVKPNFSELLQSLLTGAQKDAEGTLKKYNEKMNKGLQDAIGKVQNKGTKINPDDFTFPNWNAEKDYTAEDYGLTKKD</sequence>
<gene>
    <name evidence="2" type="ORF">PAECIP111802_00023</name>
</gene>
<feature type="signal peptide" evidence="1">
    <location>
        <begin position="1"/>
        <end position="23"/>
    </location>
</feature>
<dbReference type="PROSITE" id="PS51257">
    <property type="entry name" value="PROKAR_LIPOPROTEIN"/>
    <property type="match status" value="1"/>
</dbReference>
<dbReference type="EMBL" id="CAJVCE010000001">
    <property type="protein sequence ID" value="CAG7613891.1"/>
    <property type="molecule type" value="Genomic_DNA"/>
</dbReference>
<dbReference type="PANTHER" id="PTHR43649">
    <property type="entry name" value="ARABINOSE-BINDING PROTEIN-RELATED"/>
    <property type="match status" value="1"/>
</dbReference>
<dbReference type="Proteomes" id="UP000730618">
    <property type="component" value="Unassembled WGS sequence"/>
</dbReference>
<proteinExistence type="predicted"/>
<dbReference type="PANTHER" id="PTHR43649:SF12">
    <property type="entry name" value="DIACETYLCHITOBIOSE BINDING PROTEIN DASA"/>
    <property type="match status" value="1"/>
</dbReference>